<evidence type="ECO:0000313" key="6">
    <source>
        <dbReference type="EMBL" id="RKD33040.1"/>
    </source>
</evidence>
<dbReference type="PANTHER" id="PTHR43179:SF12">
    <property type="entry name" value="GALACTOFURANOSYLTRANSFERASE GLFT2"/>
    <property type="match status" value="1"/>
</dbReference>
<evidence type="ECO:0000256" key="4">
    <source>
        <dbReference type="ARBA" id="ARBA00022679"/>
    </source>
</evidence>
<dbReference type="AlphaFoldDB" id="A0A419T663"/>
<dbReference type="InterPro" id="IPR029044">
    <property type="entry name" value="Nucleotide-diphossugar_trans"/>
</dbReference>
<dbReference type="Pfam" id="PF00535">
    <property type="entry name" value="Glycos_transf_2"/>
    <property type="match status" value="1"/>
</dbReference>
<keyword evidence="7" id="KW-1185">Reference proteome</keyword>
<evidence type="ECO:0000313" key="7">
    <source>
        <dbReference type="Proteomes" id="UP000284277"/>
    </source>
</evidence>
<keyword evidence="4" id="KW-0808">Transferase</keyword>
<accession>A0A419T663</accession>
<keyword evidence="3" id="KW-0328">Glycosyltransferase</keyword>
<proteinExistence type="inferred from homology"/>
<comment type="pathway">
    <text evidence="1">Cell wall biogenesis; cell wall polysaccharide biosynthesis.</text>
</comment>
<dbReference type="GO" id="GO:0016757">
    <property type="term" value="F:glycosyltransferase activity"/>
    <property type="evidence" value="ECO:0007669"/>
    <property type="project" value="UniProtKB-KW"/>
</dbReference>
<evidence type="ECO:0000259" key="5">
    <source>
        <dbReference type="Pfam" id="PF00535"/>
    </source>
</evidence>
<evidence type="ECO:0000256" key="1">
    <source>
        <dbReference type="ARBA" id="ARBA00004776"/>
    </source>
</evidence>
<dbReference type="EMBL" id="MCIA01000008">
    <property type="protein sequence ID" value="RKD33040.1"/>
    <property type="molecule type" value="Genomic_DNA"/>
</dbReference>
<feature type="domain" description="Glycosyltransferase 2-like" evidence="5">
    <location>
        <begin position="163"/>
        <end position="276"/>
    </location>
</feature>
<sequence>MNIEALTTDDIYKENPETPYTEAVRLQEFLISIASQLPSSIRNEKLDYSRSHLKIISIALIRLKPLCQDQKIAHIPVSYLAMYENTKWTVDKLLELIEDGRLKEAEDLTEFQLIPFLKEWKEDTYFWLTIYPDKIKMKHYYDCEFIENHKNTYENRGENYLVSIFIPVYNKLEYTKKCLESLFRNTDLTSYSYELILLNDGSSDGTEEYFKELGIRKVLTLKHNVKAMIFSLMYRVCEGKYAAFVNNDTILTSNWLDNLLTCIQSDPDIISVSPSTPNTSNLQGMIDEFTPENAEEVAKAHNVKCPYLWEERCRLMPVIALYDIKKVNTIGFADRYFYTMEFWDDDFCLRARRAGYKQVLCKDTWCYHFGSVSGKEDQLKYRTLQNGRSLFIEKHGVDPWGNNFCYDPYLLTHLETTFKDLPENTPILGIDSGYGADVIQLMTGLRRLGKKVSFSFAISDPKLADDLKPLKGEVSIADSPYSIYRSLPEGSFQYICIGKELSLYPDYSELLKECASRLDAGGVISFYLRNPYSHVLKKELEEERLLNGAHSITLIPIEEPVKILREQGLIPNGNGILEPILPAELKFNRSEHLNRYLILATKPK</sequence>
<organism evidence="6 7">
    <name type="scientific">Lacrimispora algidixylanolytica</name>
    <dbReference type="NCBI Taxonomy" id="94868"/>
    <lineage>
        <taxon>Bacteria</taxon>
        <taxon>Bacillati</taxon>
        <taxon>Bacillota</taxon>
        <taxon>Clostridia</taxon>
        <taxon>Lachnospirales</taxon>
        <taxon>Lachnospiraceae</taxon>
        <taxon>Lacrimispora</taxon>
    </lineage>
</organism>
<dbReference type="OrthoDB" id="9771846at2"/>
<dbReference type="Proteomes" id="UP000284277">
    <property type="component" value="Unassembled WGS sequence"/>
</dbReference>
<dbReference type="Gene3D" id="3.90.550.10">
    <property type="entry name" value="Spore Coat Polysaccharide Biosynthesis Protein SpsA, Chain A"/>
    <property type="match status" value="1"/>
</dbReference>
<dbReference type="PANTHER" id="PTHR43179">
    <property type="entry name" value="RHAMNOSYLTRANSFERASE WBBL"/>
    <property type="match status" value="1"/>
</dbReference>
<reference evidence="6 7" key="1">
    <citation type="submission" date="2016-08" db="EMBL/GenBank/DDBJ databases">
        <title>A new outlook on sporulation: Clostridium algidixylanolyticum.</title>
        <authorList>
            <person name="Poppleton D.I."/>
            <person name="Gribaldo S."/>
        </authorList>
    </citation>
    <scope>NUCLEOTIDE SEQUENCE [LARGE SCALE GENOMIC DNA]</scope>
    <source>
        <strain evidence="6 7">SPL73</strain>
    </source>
</reference>
<dbReference type="SUPFAM" id="SSF53448">
    <property type="entry name" value="Nucleotide-diphospho-sugar transferases"/>
    <property type="match status" value="1"/>
</dbReference>
<gene>
    <name evidence="6" type="ORF">BET01_15610</name>
</gene>
<dbReference type="InterPro" id="IPR001173">
    <property type="entry name" value="Glyco_trans_2-like"/>
</dbReference>
<evidence type="ECO:0000256" key="2">
    <source>
        <dbReference type="ARBA" id="ARBA00006739"/>
    </source>
</evidence>
<comment type="similarity">
    <text evidence="2">Belongs to the glycosyltransferase 2 family.</text>
</comment>
<name>A0A419T663_9FIRM</name>
<comment type="caution">
    <text evidence="6">The sequence shown here is derived from an EMBL/GenBank/DDBJ whole genome shotgun (WGS) entry which is preliminary data.</text>
</comment>
<dbReference type="RefSeq" id="WP_158584997.1">
    <property type="nucleotide sequence ID" value="NZ_MCIA01000008.1"/>
</dbReference>
<protein>
    <recommendedName>
        <fullName evidence="5">Glycosyltransferase 2-like domain-containing protein</fullName>
    </recommendedName>
</protein>
<evidence type="ECO:0000256" key="3">
    <source>
        <dbReference type="ARBA" id="ARBA00022676"/>
    </source>
</evidence>